<dbReference type="Gene3D" id="2.30.110.10">
    <property type="entry name" value="Electron Transport, Fmn-binding Protein, Chain A"/>
    <property type="match status" value="1"/>
</dbReference>
<evidence type="ECO:0000313" key="7">
    <source>
        <dbReference type="EMBL" id="BBH26545.1"/>
    </source>
</evidence>
<dbReference type="InterPro" id="IPR011576">
    <property type="entry name" value="Pyridox_Oxase_N"/>
</dbReference>
<accession>A0A3G9JDV7</accession>
<name>A0A3G9JDV7_9FIRM</name>
<evidence type="ECO:0000256" key="1">
    <source>
        <dbReference type="ARBA" id="ARBA00003532"/>
    </source>
</evidence>
<keyword evidence="4" id="KW-0408">Iron</keyword>
<dbReference type="SUPFAM" id="SSF50475">
    <property type="entry name" value="FMN-binding split barrel"/>
    <property type="match status" value="1"/>
</dbReference>
<dbReference type="RefSeq" id="WP_125119398.1">
    <property type="nucleotide sequence ID" value="NZ_AP019309.1"/>
</dbReference>
<dbReference type="PANTHER" id="PTHR24960">
    <property type="entry name" value="PHOTOSYSTEM I IRON-SULFUR CENTER-RELATED"/>
    <property type="match status" value="1"/>
</dbReference>
<dbReference type="Pfam" id="PF12838">
    <property type="entry name" value="Fer4_7"/>
    <property type="match status" value="1"/>
</dbReference>
<feature type="domain" description="4Fe-4S ferredoxin-type" evidence="6">
    <location>
        <begin position="157"/>
        <end position="185"/>
    </location>
</feature>
<evidence type="ECO:0000256" key="3">
    <source>
        <dbReference type="ARBA" id="ARBA00022723"/>
    </source>
</evidence>
<protein>
    <recommendedName>
        <fullName evidence="6">4Fe-4S ferredoxin-type domain-containing protein</fullName>
    </recommendedName>
</protein>
<evidence type="ECO:0000256" key="5">
    <source>
        <dbReference type="ARBA" id="ARBA00023014"/>
    </source>
</evidence>
<keyword evidence="2" id="KW-0004">4Fe-4S</keyword>
<dbReference type="EMBL" id="AP019309">
    <property type="protein sequence ID" value="BBH26545.1"/>
    <property type="molecule type" value="Genomic_DNA"/>
</dbReference>
<sequence length="212" mass="24018">MTLTEILDLLTKEIHSVVIATTHEGKPVTRVIDVMMHDEQTFYFLTAKGKAFYEELMDQKYIALTGMCSGEAYNKKEASLHMKAISVRGEIENVKTEHLDDIFERNPYMADIYPTKESRQALEVFKMTKGSGEVFDLSTKPITRFAFTIGSEKQETSGYAINDHCVGCEECVKVCPTNCIQHETIPFVIDNMHCLHCGNCLAVCHFQAVEKF</sequence>
<organism evidence="7 8">
    <name type="scientific">Intestinibaculum porci</name>
    <dbReference type="NCBI Taxonomy" id="2487118"/>
    <lineage>
        <taxon>Bacteria</taxon>
        <taxon>Bacillati</taxon>
        <taxon>Bacillota</taxon>
        <taxon>Erysipelotrichia</taxon>
        <taxon>Erysipelotrichales</taxon>
        <taxon>Erysipelotrichaceae</taxon>
        <taxon>Intestinibaculum</taxon>
    </lineage>
</organism>
<dbReference type="SUPFAM" id="SSF54862">
    <property type="entry name" value="4Fe-4S ferredoxins"/>
    <property type="match status" value="1"/>
</dbReference>
<gene>
    <name evidence="7" type="ORF">SG0102_14790</name>
</gene>
<dbReference type="Pfam" id="PF01243">
    <property type="entry name" value="PNPOx_N"/>
    <property type="match status" value="1"/>
</dbReference>
<dbReference type="InterPro" id="IPR017900">
    <property type="entry name" value="4Fe4S_Fe_S_CS"/>
</dbReference>
<keyword evidence="8" id="KW-1185">Reference proteome</keyword>
<dbReference type="GO" id="GO:0046872">
    <property type="term" value="F:metal ion binding"/>
    <property type="evidence" value="ECO:0007669"/>
    <property type="project" value="UniProtKB-KW"/>
</dbReference>
<comment type="function">
    <text evidence="1">Ferredoxins are iron-sulfur proteins that transfer electrons in a wide variety of metabolic reactions.</text>
</comment>
<dbReference type="PROSITE" id="PS51379">
    <property type="entry name" value="4FE4S_FER_2"/>
    <property type="match status" value="2"/>
</dbReference>
<evidence type="ECO:0000256" key="2">
    <source>
        <dbReference type="ARBA" id="ARBA00022485"/>
    </source>
</evidence>
<evidence type="ECO:0000259" key="6">
    <source>
        <dbReference type="PROSITE" id="PS51379"/>
    </source>
</evidence>
<proteinExistence type="predicted"/>
<dbReference type="GO" id="GO:0051539">
    <property type="term" value="F:4 iron, 4 sulfur cluster binding"/>
    <property type="evidence" value="ECO:0007669"/>
    <property type="project" value="UniProtKB-KW"/>
</dbReference>
<dbReference type="KEGG" id="ebm:SG0102_14790"/>
<evidence type="ECO:0000313" key="8">
    <source>
        <dbReference type="Proteomes" id="UP000268059"/>
    </source>
</evidence>
<dbReference type="Gene3D" id="3.30.70.20">
    <property type="match status" value="1"/>
</dbReference>
<dbReference type="OrthoDB" id="9794954at2"/>
<evidence type="ECO:0000256" key="4">
    <source>
        <dbReference type="ARBA" id="ARBA00023004"/>
    </source>
</evidence>
<dbReference type="PROSITE" id="PS00198">
    <property type="entry name" value="4FE4S_FER_1"/>
    <property type="match status" value="1"/>
</dbReference>
<keyword evidence="3" id="KW-0479">Metal-binding</keyword>
<feature type="domain" description="4Fe-4S ferredoxin-type" evidence="6">
    <location>
        <begin position="186"/>
        <end position="212"/>
    </location>
</feature>
<dbReference type="PANTHER" id="PTHR24960:SF83">
    <property type="entry name" value="4FE-4S FERREDOXIN-TYPE DOMAIN-CONTAINING PROTEIN"/>
    <property type="match status" value="1"/>
</dbReference>
<reference evidence="7 8" key="1">
    <citation type="submission" date="2018-11" db="EMBL/GenBank/DDBJ databases">
        <title>Novel Erysipelotrichaceae bacterium isolated from small intestine of a swine.</title>
        <authorList>
            <person name="Kim J.S."/>
            <person name="Choe H."/>
            <person name="Lee Y.R."/>
            <person name="Kim K.M."/>
            <person name="Park D.S."/>
        </authorList>
    </citation>
    <scope>NUCLEOTIDE SEQUENCE [LARGE SCALE GENOMIC DNA]</scope>
    <source>
        <strain evidence="7 8">SG0102</strain>
    </source>
</reference>
<dbReference type="InterPro" id="IPR017896">
    <property type="entry name" value="4Fe4S_Fe-S-bd"/>
</dbReference>
<dbReference type="InParanoid" id="A0A3G9JDV7"/>
<dbReference type="InterPro" id="IPR012349">
    <property type="entry name" value="Split_barrel_FMN-bd"/>
</dbReference>
<dbReference type="AlphaFoldDB" id="A0A3G9JDV7"/>
<keyword evidence="5" id="KW-0411">Iron-sulfur</keyword>
<dbReference type="InterPro" id="IPR050157">
    <property type="entry name" value="PSI_iron-sulfur_center"/>
</dbReference>
<dbReference type="Proteomes" id="UP000268059">
    <property type="component" value="Chromosome"/>
</dbReference>